<dbReference type="InterPro" id="IPR016040">
    <property type="entry name" value="NAD(P)-bd_dom"/>
</dbReference>
<dbReference type="InterPro" id="IPR036291">
    <property type="entry name" value="NAD(P)-bd_dom_sf"/>
</dbReference>
<evidence type="ECO:0000259" key="1">
    <source>
        <dbReference type="Pfam" id="PF16363"/>
    </source>
</evidence>
<dbReference type="NCBIfam" id="TIGR02622">
    <property type="entry name" value="CDP_4_6_dhtase"/>
    <property type="match status" value="1"/>
</dbReference>
<sequence>MGLEPSLWEGKRVLVTGHTGFKGSWLTLLLKDLGADVIGLSLPPEYPQSLYVDINASELLSGEHFHDIRDYAGVANVSSEWRPDYVFHLAAQAYVRKSYKEPLETIATNVMGTGNVLVAALAQKSVIGVTIATTDKVYENLGAQKSFKESDRLGGNDPYSASKAATELIVASLESSSNQHGTAVTTVRAGNVIGGGDWGEDRLIPDIVRAYKDGKPLSIRNPYATRPWQHVLDCLYGYLLTAELHLKKSENIPKSLNFGPQDSMSVIDLVKNFENEFNQGITQEFVSSPMPESNWLALDASFAYSELGWKPSFSQLGAVNQTAKWYSKFLQGESARVLMQNEIADYKVGKW</sequence>
<organism evidence="2">
    <name type="scientific">freshwater metagenome</name>
    <dbReference type="NCBI Taxonomy" id="449393"/>
    <lineage>
        <taxon>unclassified sequences</taxon>
        <taxon>metagenomes</taxon>
        <taxon>ecological metagenomes</taxon>
    </lineage>
</organism>
<gene>
    <name evidence="2" type="ORF">UFOPK3614_01160</name>
</gene>
<evidence type="ECO:0000313" key="2">
    <source>
        <dbReference type="EMBL" id="CAB4926607.1"/>
    </source>
</evidence>
<dbReference type="AlphaFoldDB" id="A0A6J7I7Y7"/>
<protein>
    <submittedName>
        <fullName evidence="2">Unannotated protein</fullName>
    </submittedName>
</protein>
<dbReference type="Gene3D" id="3.40.50.720">
    <property type="entry name" value="NAD(P)-binding Rossmann-like Domain"/>
    <property type="match status" value="1"/>
</dbReference>
<dbReference type="Gene3D" id="3.90.25.10">
    <property type="entry name" value="UDP-galactose 4-epimerase, domain 1"/>
    <property type="match status" value="1"/>
</dbReference>
<dbReference type="PANTHER" id="PTHR43000">
    <property type="entry name" value="DTDP-D-GLUCOSE 4,6-DEHYDRATASE-RELATED"/>
    <property type="match status" value="1"/>
</dbReference>
<dbReference type="InterPro" id="IPR013445">
    <property type="entry name" value="CDP_4_6_deHydtase"/>
</dbReference>
<dbReference type="SUPFAM" id="SSF51735">
    <property type="entry name" value="NAD(P)-binding Rossmann-fold domains"/>
    <property type="match status" value="1"/>
</dbReference>
<feature type="domain" description="NAD(P)-binding" evidence="1">
    <location>
        <begin position="14"/>
        <end position="314"/>
    </location>
</feature>
<reference evidence="2" key="1">
    <citation type="submission" date="2020-05" db="EMBL/GenBank/DDBJ databases">
        <authorList>
            <person name="Chiriac C."/>
            <person name="Salcher M."/>
            <person name="Ghai R."/>
            <person name="Kavagutti S V."/>
        </authorList>
    </citation>
    <scope>NUCLEOTIDE SEQUENCE</scope>
</reference>
<dbReference type="EMBL" id="CAFBMS010000101">
    <property type="protein sequence ID" value="CAB4926607.1"/>
    <property type="molecule type" value="Genomic_DNA"/>
</dbReference>
<accession>A0A6J7I7Y7</accession>
<dbReference type="Pfam" id="PF16363">
    <property type="entry name" value="GDP_Man_Dehyd"/>
    <property type="match status" value="1"/>
</dbReference>
<name>A0A6J7I7Y7_9ZZZZ</name>
<proteinExistence type="predicted"/>